<comment type="caution">
    <text evidence="1">The sequence shown here is derived from an EMBL/GenBank/DDBJ whole genome shotgun (WGS) entry which is preliminary data.</text>
</comment>
<protein>
    <submittedName>
        <fullName evidence="1">Uncharacterized protein</fullName>
    </submittedName>
</protein>
<sequence length="134" mass="14890">MKFRFPGKRDEQIKSLFAKLKSEACLGFFAAADALNLGHVIGVPPYIYVPTLPRSEDSDWRVLRVASAMEPPDVILRQASTPKSIFRGAIHQDGVHVADVLQVWLDVANHPSRGTEQAALIYDKVILPLERNGK</sequence>
<gene>
    <name evidence="1" type="ORF">GCM10010970_24540</name>
</gene>
<evidence type="ECO:0000313" key="1">
    <source>
        <dbReference type="EMBL" id="GGP22299.1"/>
    </source>
</evidence>
<dbReference type="EMBL" id="BMLX01000003">
    <property type="protein sequence ID" value="GGP22299.1"/>
    <property type="molecule type" value="Genomic_DNA"/>
</dbReference>
<name>A0ABQ2PB55_9NEIS</name>
<keyword evidence="2" id="KW-1185">Reference proteome</keyword>
<evidence type="ECO:0000313" key="2">
    <source>
        <dbReference type="Proteomes" id="UP000637267"/>
    </source>
</evidence>
<dbReference type="Proteomes" id="UP000637267">
    <property type="component" value="Unassembled WGS sequence"/>
</dbReference>
<reference evidence="2" key="1">
    <citation type="journal article" date="2019" name="Int. J. Syst. Evol. Microbiol.">
        <title>The Global Catalogue of Microorganisms (GCM) 10K type strain sequencing project: providing services to taxonomists for standard genome sequencing and annotation.</title>
        <authorList>
            <consortium name="The Broad Institute Genomics Platform"/>
            <consortium name="The Broad Institute Genome Sequencing Center for Infectious Disease"/>
            <person name="Wu L."/>
            <person name="Ma J."/>
        </authorList>
    </citation>
    <scope>NUCLEOTIDE SEQUENCE [LARGE SCALE GENOMIC DNA]</scope>
    <source>
        <strain evidence="2">CGMCC 1.8859</strain>
    </source>
</reference>
<proteinExistence type="predicted"/>
<accession>A0ABQ2PB55</accession>
<organism evidence="1 2">
    <name type="scientific">Silvimonas iriomotensis</name>
    <dbReference type="NCBI Taxonomy" id="449662"/>
    <lineage>
        <taxon>Bacteria</taxon>
        <taxon>Pseudomonadati</taxon>
        <taxon>Pseudomonadota</taxon>
        <taxon>Betaproteobacteria</taxon>
        <taxon>Neisseriales</taxon>
        <taxon>Chitinibacteraceae</taxon>
        <taxon>Silvimonas</taxon>
    </lineage>
</organism>